<keyword evidence="2 9" id="KW-0547">Nucleotide-binding</keyword>
<feature type="compositionally biased region" description="Polar residues" evidence="12">
    <location>
        <begin position="180"/>
        <end position="191"/>
    </location>
</feature>
<evidence type="ECO:0000256" key="7">
    <source>
        <dbReference type="ARBA" id="ARBA00023015"/>
    </source>
</evidence>
<evidence type="ECO:0000256" key="4">
    <source>
        <dbReference type="ARBA" id="ARBA00022806"/>
    </source>
</evidence>
<dbReference type="InterPro" id="IPR041703">
    <property type="entry name" value="Rho_factor_ATP-bd"/>
</dbReference>
<sequence>MFNIETLRSKSVTELTKILKDLGVKVARNSNDNDKIFAVLDFQASNPKVAKDYFNATETSMDTEEKPADKPAKAPVRKAAPKRQPAKPKAEVTAPAEAKPQAEEKVEEKVPVAEEIKQEEPKTETVSTPEENNSAQSKKKRKRVVANTGNTEASQERAEAPKNAEQPQESAPSEEKPAASQPQTRSQQKGHNNPQNSGNQNKNPNQHQNQNQGQNQNPNQHQNQNPNQNQHRQHADRNEEHHSEHRKEFSFDGMVSIEGVLEILPDNYGFLRSSDFSYISSPDDVYVSTAQIRNFGLKTGDTVKGIVRLPKEGEKYFSLLKPIEVNGRDLAFIKDRVAFEYLTPLFPEEKFNLAGDNSTMSTRIVDLFAPIGKGQRAMIVAQPKTGKTMLLKDIANSIAANHPEVYMMVLLIDERPEEVTDMERSVNAEVIASTFDEAADKHVKVANLVLAKAQRMVECGHDVVILLDSITRLARAYNTVTPASGKVLSGGVDANALHKPKRFFGAARKIEGGGSLTIIATALIDTGSKMDEVIFEEFKGTGNMELQLDRKIANRRIYPAIDLVSSSTRRDDLLLDEVTSQRMWIFRKYLAEMNPVEAMEFVNKNIRGTLNNEEFMMSMNK</sequence>
<dbReference type="InterPro" id="IPR027417">
    <property type="entry name" value="P-loop_NTPase"/>
</dbReference>
<dbReference type="SMART" id="SM00357">
    <property type="entry name" value="CSP"/>
    <property type="match status" value="1"/>
</dbReference>
<feature type="compositionally biased region" description="Basic and acidic residues" evidence="12">
    <location>
        <begin position="233"/>
        <end position="250"/>
    </location>
</feature>
<comment type="subunit">
    <text evidence="9">Homohexamer. The homohexamer assembles into an open ring structure.</text>
</comment>
<evidence type="ECO:0000256" key="10">
    <source>
        <dbReference type="NCBIfam" id="TIGR00767"/>
    </source>
</evidence>
<accession>A0ABT2IMS1</accession>
<dbReference type="GO" id="GO:0016787">
    <property type="term" value="F:hydrolase activity"/>
    <property type="evidence" value="ECO:0007669"/>
    <property type="project" value="UniProtKB-KW"/>
</dbReference>
<comment type="function">
    <text evidence="9">Facilitates transcription termination by a mechanism that involves Rho binding to the nascent RNA, activation of Rho's RNA-dependent ATPase activity, and release of the mRNA from the DNA template.</text>
</comment>
<feature type="compositionally biased region" description="Polar residues" evidence="12">
    <location>
        <begin position="124"/>
        <end position="136"/>
    </location>
</feature>
<dbReference type="EC" id="3.6.4.-" evidence="9 10"/>
<dbReference type="PANTHER" id="PTHR46425:SF1">
    <property type="entry name" value="TRANSCRIPTION TERMINATION FACTOR RHO"/>
    <property type="match status" value="1"/>
</dbReference>
<dbReference type="CDD" id="cd01128">
    <property type="entry name" value="rho_factor_C"/>
    <property type="match status" value="1"/>
</dbReference>
<dbReference type="InterPro" id="IPR004665">
    <property type="entry name" value="Term_rho"/>
</dbReference>
<keyword evidence="1 9" id="KW-0806">Transcription termination</keyword>
<evidence type="ECO:0000256" key="6">
    <source>
        <dbReference type="ARBA" id="ARBA00022884"/>
    </source>
</evidence>
<evidence type="ECO:0000256" key="8">
    <source>
        <dbReference type="ARBA" id="ARBA00023163"/>
    </source>
</evidence>
<dbReference type="Gene3D" id="2.40.50.140">
    <property type="entry name" value="Nucleic acid-binding proteins"/>
    <property type="match status" value="1"/>
</dbReference>
<evidence type="ECO:0000256" key="2">
    <source>
        <dbReference type="ARBA" id="ARBA00022741"/>
    </source>
</evidence>
<keyword evidence="3 9" id="KW-0378">Hydrolase</keyword>
<feature type="compositionally biased region" description="Basic and acidic residues" evidence="12">
    <location>
        <begin position="63"/>
        <end position="72"/>
    </location>
</feature>
<dbReference type="Pfam" id="PF07497">
    <property type="entry name" value="Rho_RNA_bind"/>
    <property type="match status" value="1"/>
</dbReference>
<protein>
    <recommendedName>
        <fullName evidence="9 10">Transcription termination factor Rho</fullName>
        <ecNumber evidence="9 10">3.6.4.-</ecNumber>
    </recommendedName>
    <alternativeName>
        <fullName evidence="9">ATP-dependent helicase Rho</fullName>
    </alternativeName>
</protein>
<reference evidence="14" key="1">
    <citation type="submission" date="2022-08" db="EMBL/GenBank/DDBJ databases">
        <title>Chryseobacterium antibioticum,isolated from the rhizosphere soil of Pyrola in Tibet.</title>
        <authorList>
            <person name="Kan Y."/>
        </authorList>
    </citation>
    <scope>NUCLEOTIDE SEQUENCE</scope>
    <source>
        <strain evidence="14">Pc2-12</strain>
    </source>
</reference>
<evidence type="ECO:0000256" key="3">
    <source>
        <dbReference type="ARBA" id="ARBA00022801"/>
    </source>
</evidence>
<dbReference type="RefSeq" id="WP_259831635.1">
    <property type="nucleotide sequence ID" value="NZ_JANZQH010000014.1"/>
</dbReference>
<keyword evidence="5 9" id="KW-0067">ATP-binding</keyword>
<feature type="compositionally biased region" description="Basic and acidic residues" evidence="12">
    <location>
        <begin position="100"/>
        <end position="123"/>
    </location>
</feature>
<dbReference type="InterPro" id="IPR011113">
    <property type="entry name" value="Rho_RNA-bd"/>
</dbReference>
<dbReference type="EMBL" id="JANZQH010000014">
    <property type="protein sequence ID" value="MCT2409956.1"/>
    <property type="molecule type" value="Genomic_DNA"/>
</dbReference>
<dbReference type="SMART" id="SM00382">
    <property type="entry name" value="AAA"/>
    <property type="match status" value="1"/>
</dbReference>
<dbReference type="PANTHER" id="PTHR46425">
    <property type="entry name" value="TRANSCRIPTION TERMINATION FACTOR RHO"/>
    <property type="match status" value="1"/>
</dbReference>
<dbReference type="Pfam" id="PF00006">
    <property type="entry name" value="ATP-synt_ab"/>
    <property type="match status" value="1"/>
</dbReference>
<keyword evidence="15" id="KW-1185">Reference proteome</keyword>
<dbReference type="NCBIfam" id="NF006886">
    <property type="entry name" value="PRK09376.1"/>
    <property type="match status" value="1"/>
</dbReference>
<dbReference type="InterPro" id="IPR011129">
    <property type="entry name" value="CSD"/>
</dbReference>
<keyword evidence="7 9" id="KW-0805">Transcription regulation</keyword>
<dbReference type="SUPFAM" id="SSF50249">
    <property type="entry name" value="Nucleic acid-binding proteins"/>
    <property type="match status" value="1"/>
</dbReference>
<proteinExistence type="inferred from homology"/>
<keyword evidence="6 9" id="KW-0694">RNA-binding</keyword>
<dbReference type="NCBIfam" id="TIGR00767">
    <property type="entry name" value="rho"/>
    <property type="match status" value="1"/>
</dbReference>
<evidence type="ECO:0000256" key="11">
    <source>
        <dbReference type="PROSITE-ProRule" id="PRU01203"/>
    </source>
</evidence>
<keyword evidence="4 9" id="KW-0347">Helicase</keyword>
<feature type="binding site" evidence="9">
    <location>
        <position position="415"/>
    </location>
    <ligand>
        <name>ATP</name>
        <dbReference type="ChEBI" id="CHEBI:30616"/>
    </ligand>
</feature>
<comment type="caution">
    <text evidence="14">The sequence shown here is derived from an EMBL/GenBank/DDBJ whole genome shotgun (WGS) entry which is preliminary data.</text>
</comment>
<dbReference type="HAMAP" id="MF_01884">
    <property type="entry name" value="Rho"/>
    <property type="match status" value="1"/>
</dbReference>
<dbReference type="SUPFAM" id="SSF52540">
    <property type="entry name" value="P-loop containing nucleoside triphosphate hydrolases"/>
    <property type="match status" value="1"/>
</dbReference>
<evidence type="ECO:0000256" key="5">
    <source>
        <dbReference type="ARBA" id="ARBA00022840"/>
    </source>
</evidence>
<dbReference type="Proteomes" id="UP001142057">
    <property type="component" value="Unassembled WGS sequence"/>
</dbReference>
<dbReference type="InterPro" id="IPR003593">
    <property type="entry name" value="AAA+_ATPase"/>
</dbReference>
<dbReference type="InterPro" id="IPR000194">
    <property type="entry name" value="ATPase_F1/V1/A1_a/bsu_nucl-bd"/>
</dbReference>
<evidence type="ECO:0000256" key="12">
    <source>
        <dbReference type="SAM" id="MobiDB-lite"/>
    </source>
</evidence>
<feature type="domain" description="Rho RNA-BD" evidence="13">
    <location>
        <begin position="254"/>
        <end position="329"/>
    </location>
</feature>
<dbReference type="Gene3D" id="3.40.50.300">
    <property type="entry name" value="P-loop containing nucleotide triphosphate hydrolases"/>
    <property type="match status" value="1"/>
</dbReference>
<dbReference type="InterPro" id="IPR012340">
    <property type="entry name" value="NA-bd_OB-fold"/>
</dbReference>
<gene>
    <name evidence="9 14" type="primary">rho</name>
    <name evidence="14" type="ORF">NZD88_20570</name>
</gene>
<feature type="binding site" evidence="9">
    <location>
        <begin position="372"/>
        <end position="377"/>
    </location>
    <ligand>
        <name>ATP</name>
        <dbReference type="ChEBI" id="CHEBI:30616"/>
    </ligand>
</feature>
<comment type="caution">
    <text evidence="9">Lacks conserved residue(s) required for the propagation of feature annotation.</text>
</comment>
<organism evidence="14 15">
    <name type="scientific">Chryseobacterium pyrolae</name>
    <dbReference type="NCBI Taxonomy" id="2987481"/>
    <lineage>
        <taxon>Bacteria</taxon>
        <taxon>Pseudomonadati</taxon>
        <taxon>Bacteroidota</taxon>
        <taxon>Flavobacteriia</taxon>
        <taxon>Flavobacteriales</taxon>
        <taxon>Weeksellaceae</taxon>
        <taxon>Chryseobacterium group</taxon>
        <taxon>Chryseobacterium</taxon>
    </lineage>
</organism>
<evidence type="ECO:0000313" key="14">
    <source>
        <dbReference type="EMBL" id="MCT2409956.1"/>
    </source>
</evidence>
<feature type="region of interest" description="Disordered" evidence="12">
    <location>
        <begin position="53"/>
        <end position="250"/>
    </location>
</feature>
<name>A0ABT2IMS1_9FLAO</name>
<evidence type="ECO:0000313" key="15">
    <source>
        <dbReference type="Proteomes" id="UP001142057"/>
    </source>
</evidence>
<feature type="compositionally biased region" description="Low complexity" evidence="12">
    <location>
        <begin position="192"/>
        <end position="230"/>
    </location>
</feature>
<evidence type="ECO:0000256" key="1">
    <source>
        <dbReference type="ARBA" id="ARBA00022472"/>
    </source>
</evidence>
<keyword evidence="8 9" id="KW-0804">Transcription</keyword>
<feature type="binding site" evidence="9">
    <location>
        <begin position="384"/>
        <end position="389"/>
    </location>
    <ligand>
        <name>ATP</name>
        <dbReference type="ChEBI" id="CHEBI:30616"/>
    </ligand>
</feature>
<feature type="compositionally biased region" description="Basic residues" evidence="12">
    <location>
        <begin position="75"/>
        <end position="86"/>
    </location>
</feature>
<evidence type="ECO:0000259" key="13">
    <source>
        <dbReference type="PROSITE" id="PS51856"/>
    </source>
</evidence>
<comment type="similarity">
    <text evidence="9 11">Belongs to the Rho family.</text>
</comment>
<evidence type="ECO:0000256" key="9">
    <source>
        <dbReference type="HAMAP-Rule" id="MF_01884"/>
    </source>
</evidence>
<dbReference type="CDD" id="cd04459">
    <property type="entry name" value="Rho_CSD"/>
    <property type="match status" value="1"/>
</dbReference>
<dbReference type="PROSITE" id="PS51856">
    <property type="entry name" value="RHO_RNA_BD"/>
    <property type="match status" value="1"/>
</dbReference>